<reference evidence="3" key="1">
    <citation type="submission" date="2023-05" db="EMBL/GenBank/DDBJ databases">
        <title>Comparative genomics of Bacillaceae isolates and their secondary metabolite potential.</title>
        <authorList>
            <person name="Song L."/>
            <person name="Nielsen L.J."/>
            <person name="Mohite O."/>
            <person name="Xu X."/>
            <person name="Weber T."/>
            <person name="Kovacs A.T."/>
        </authorList>
    </citation>
    <scope>NUCLEOTIDE SEQUENCE</scope>
    <source>
        <strain evidence="3">B2_4</strain>
    </source>
</reference>
<dbReference type="InterPro" id="IPR002213">
    <property type="entry name" value="UDP_glucos_trans"/>
</dbReference>
<dbReference type="PANTHER" id="PTHR21015:SF22">
    <property type="entry name" value="GLYCOSYLTRANSFERASE"/>
    <property type="match status" value="1"/>
</dbReference>
<evidence type="ECO:0000313" key="4">
    <source>
        <dbReference type="Proteomes" id="UP001177943"/>
    </source>
</evidence>
<accession>A0AA95I9L1</accession>
<dbReference type="RefSeq" id="WP_283927288.1">
    <property type="nucleotide sequence ID" value="NZ_CP126084.1"/>
</dbReference>
<feature type="domain" description="Erythromycin biosynthesis protein CIII-like C-terminal" evidence="2">
    <location>
        <begin position="275"/>
        <end position="389"/>
    </location>
</feature>
<evidence type="ECO:0000256" key="1">
    <source>
        <dbReference type="ARBA" id="ARBA00023136"/>
    </source>
</evidence>
<dbReference type="GO" id="GO:0016758">
    <property type="term" value="F:hexosyltransferase activity"/>
    <property type="evidence" value="ECO:0007669"/>
    <property type="project" value="UniProtKB-ARBA"/>
</dbReference>
<dbReference type="InterPro" id="IPR010610">
    <property type="entry name" value="EryCIII-like_C"/>
</dbReference>
<dbReference type="SUPFAM" id="SSF53756">
    <property type="entry name" value="UDP-Glycosyltransferase/glycogen phosphorylase"/>
    <property type="match status" value="1"/>
</dbReference>
<dbReference type="Proteomes" id="UP001177943">
    <property type="component" value="Chromosome"/>
</dbReference>
<organism evidence="3 4">
    <name type="scientific">Paenibacillus woosongensis</name>
    <dbReference type="NCBI Taxonomy" id="307580"/>
    <lineage>
        <taxon>Bacteria</taxon>
        <taxon>Bacillati</taxon>
        <taxon>Bacillota</taxon>
        <taxon>Bacilli</taxon>
        <taxon>Bacillales</taxon>
        <taxon>Paenibacillaceae</taxon>
        <taxon>Paenibacillus</taxon>
    </lineage>
</organism>
<dbReference type="GO" id="GO:0008194">
    <property type="term" value="F:UDP-glycosyltransferase activity"/>
    <property type="evidence" value="ECO:0007669"/>
    <property type="project" value="InterPro"/>
</dbReference>
<keyword evidence="1" id="KW-0472">Membrane</keyword>
<dbReference type="EMBL" id="CP126084">
    <property type="protein sequence ID" value="WHX50203.1"/>
    <property type="molecule type" value="Genomic_DNA"/>
</dbReference>
<proteinExistence type="predicted"/>
<dbReference type="PANTHER" id="PTHR21015">
    <property type="entry name" value="UDP-N-ACETYLGLUCOSAMINE--N-ACETYLMURAMYL-(PENTAPEPTIDE) PYROPHOSPHORYL-UNDECAPRENOL N-ACETYLGLUCOSAMINE TRANSFERASE 1"/>
    <property type="match status" value="1"/>
</dbReference>
<name>A0AA95I9L1_9BACL</name>
<dbReference type="CDD" id="cd03784">
    <property type="entry name" value="GT1_Gtf-like"/>
    <property type="match status" value="1"/>
</dbReference>
<evidence type="ECO:0000259" key="2">
    <source>
        <dbReference type="Pfam" id="PF06722"/>
    </source>
</evidence>
<dbReference type="Pfam" id="PF06722">
    <property type="entry name" value="EryCIII-like_C"/>
    <property type="match status" value="1"/>
</dbReference>
<dbReference type="Gene3D" id="3.40.50.2000">
    <property type="entry name" value="Glycogen Phosphorylase B"/>
    <property type="match status" value="2"/>
</dbReference>
<evidence type="ECO:0000313" key="3">
    <source>
        <dbReference type="EMBL" id="WHX50203.1"/>
    </source>
</evidence>
<gene>
    <name evidence="3" type="ORF">QNH46_05935</name>
</gene>
<dbReference type="AlphaFoldDB" id="A0AA95I9L1"/>
<dbReference type="KEGG" id="pwn:QNH46_05935"/>
<sequence>MRKIFFAFSAGIGPLIRCLPIANELRKRGNETSFYAIDKASDIMTKNHHIKLDLEAIKPPKDELLVEKNSTYPTLSVYYSFLGYQDSEFVGRKIEAWLHMIRSYRPHVIVSDCCLEASIVSKITKTPLLFINQSVFQADNRIRFWEENFAENEVVIANINKLFRQYQVPQINRVEELFQGDINIYPSIPELDPSDGQDIIYTGPIIWDGYNRDLNYEKRQQRQSSDQKIVTVYTGRMSDLGGGNSGIIIFRMLMKVFRNFDCLVRLTTGGLDDIPIRDLQDVPSNVQIYNWIPVLDLYQDTDLIIHHGGHASCLSSLIYGTPTLVMPTHSEREYNARKLSELGVSEFIDPRTCTYPELLAKLQMMLENANYTSAAKKISEALRQREYKKEILAADLIESLL</sequence>
<protein>
    <submittedName>
        <fullName evidence="3">Glycosyltransferase</fullName>
    </submittedName>
</protein>